<evidence type="ECO:0000313" key="2">
    <source>
        <dbReference type="Proteomes" id="UP000515292"/>
    </source>
</evidence>
<dbReference type="SUPFAM" id="SSF53187">
    <property type="entry name" value="Zn-dependent exopeptidases"/>
    <property type="match status" value="1"/>
</dbReference>
<keyword evidence="2" id="KW-1185">Reference proteome</keyword>
<proteinExistence type="predicted"/>
<protein>
    <submittedName>
        <fullName evidence="1">N-formylglutamate amidohydrolase</fullName>
    </submittedName>
</protein>
<gene>
    <name evidence="1" type="ORF">H3309_12360</name>
</gene>
<dbReference type="Proteomes" id="UP000515292">
    <property type="component" value="Chromosome"/>
</dbReference>
<sequence length="281" mass="30281">MIPFRASGLRAASLLLTSPHSGTYLPPAFRTTSHLSTLALRRIEDAHVGTLLALAVERGAPLIEATHARAWLDLNRAEDELDPGLFDTPPPRPLADTERVRAGYGLIPKLAGTHTPIHHRPLQWADAEARIETLHRPWHAEIAARLAAARSQHGTALLLDCHSMPTLPGPRPAQVVLGDAHGTTADPALTAAVADWLRGRGWRVALNAPYAGGHAIRRHGAPAQGIHALQLEIDRALYMDLATLRPNAGFVRLASMLADLAGWCLARAPAIMAGQWRQAAE</sequence>
<dbReference type="KEGG" id="sand:H3309_12360"/>
<dbReference type="EMBL" id="CP059851">
    <property type="protein sequence ID" value="QMW22153.1"/>
    <property type="molecule type" value="Genomic_DNA"/>
</dbReference>
<dbReference type="AlphaFoldDB" id="A0A7G5IFL1"/>
<organism evidence="1 2">
    <name type="scientific">Sandaracinobacteroides saxicola</name>
    <dbReference type="NCBI Taxonomy" id="2759707"/>
    <lineage>
        <taxon>Bacteria</taxon>
        <taxon>Pseudomonadati</taxon>
        <taxon>Pseudomonadota</taxon>
        <taxon>Alphaproteobacteria</taxon>
        <taxon>Sphingomonadales</taxon>
        <taxon>Sphingosinicellaceae</taxon>
        <taxon>Sandaracinobacteroides</taxon>
    </lineage>
</organism>
<dbReference type="Pfam" id="PF05013">
    <property type="entry name" value="FGase"/>
    <property type="match status" value="1"/>
</dbReference>
<dbReference type="RefSeq" id="WP_182294998.1">
    <property type="nucleotide sequence ID" value="NZ_CP059851.1"/>
</dbReference>
<accession>A0A7G5IFL1</accession>
<dbReference type="Gene3D" id="3.40.630.40">
    <property type="entry name" value="Zn-dependent exopeptidases"/>
    <property type="match status" value="1"/>
</dbReference>
<evidence type="ECO:0000313" key="1">
    <source>
        <dbReference type="EMBL" id="QMW22153.1"/>
    </source>
</evidence>
<dbReference type="InterPro" id="IPR007709">
    <property type="entry name" value="N-FG_amidohydro"/>
</dbReference>
<dbReference type="GO" id="GO:0016787">
    <property type="term" value="F:hydrolase activity"/>
    <property type="evidence" value="ECO:0007669"/>
    <property type="project" value="UniProtKB-KW"/>
</dbReference>
<reference evidence="1 2" key="1">
    <citation type="submission" date="2020-07" db="EMBL/GenBank/DDBJ databases">
        <title>Complete genome sequence for Sandaracinobacter sp. M6.</title>
        <authorList>
            <person name="Tang Y."/>
            <person name="Liu Q."/>
            <person name="Guo Z."/>
            <person name="Lei P."/>
            <person name="Huang B."/>
        </authorList>
    </citation>
    <scope>NUCLEOTIDE SEQUENCE [LARGE SCALE GENOMIC DNA]</scope>
    <source>
        <strain evidence="1 2">M6</strain>
    </source>
</reference>
<name>A0A7G5IFL1_9SPHN</name>
<keyword evidence="1" id="KW-0378">Hydrolase</keyword>